<evidence type="ECO:0000256" key="2">
    <source>
        <dbReference type="ARBA" id="ARBA00004286"/>
    </source>
</evidence>
<keyword evidence="10" id="KW-0234">DNA repair</keyword>
<evidence type="ECO:0000256" key="5">
    <source>
        <dbReference type="ARBA" id="ARBA00022741"/>
    </source>
</evidence>
<proteinExistence type="inferred from homology"/>
<keyword evidence="9" id="KW-0233">DNA recombination</keyword>
<keyword evidence="7" id="KW-0067">ATP-binding</keyword>
<keyword evidence="6" id="KW-0227">DNA damage</keyword>
<keyword evidence="8 12" id="KW-0175">Coiled coil</keyword>
<dbReference type="GO" id="GO:0030915">
    <property type="term" value="C:Smc5-Smc6 complex"/>
    <property type="evidence" value="ECO:0007669"/>
    <property type="project" value="TreeGrafter"/>
</dbReference>
<accession>A0AAV1IHC6</accession>
<comment type="similarity">
    <text evidence="3">Belongs to the SMC family. SMC6 subfamily.</text>
</comment>
<evidence type="ECO:0000256" key="9">
    <source>
        <dbReference type="ARBA" id="ARBA00023172"/>
    </source>
</evidence>
<dbReference type="GO" id="GO:0003684">
    <property type="term" value="F:damaged DNA binding"/>
    <property type="evidence" value="ECO:0007669"/>
    <property type="project" value="TreeGrafter"/>
</dbReference>
<organism evidence="15 16">
    <name type="scientific">Coccomyxa viridis</name>
    <dbReference type="NCBI Taxonomy" id="1274662"/>
    <lineage>
        <taxon>Eukaryota</taxon>
        <taxon>Viridiplantae</taxon>
        <taxon>Chlorophyta</taxon>
        <taxon>core chlorophytes</taxon>
        <taxon>Trebouxiophyceae</taxon>
        <taxon>Trebouxiophyceae incertae sedis</taxon>
        <taxon>Coccomyxaceae</taxon>
        <taxon>Coccomyxa</taxon>
    </lineage>
</organism>
<feature type="coiled-coil region" evidence="12">
    <location>
        <begin position="886"/>
        <end position="944"/>
    </location>
</feature>
<evidence type="ECO:0000256" key="8">
    <source>
        <dbReference type="ARBA" id="ARBA00023054"/>
    </source>
</evidence>
<feature type="region of interest" description="Disordered" evidence="13">
    <location>
        <begin position="647"/>
        <end position="682"/>
    </location>
</feature>
<dbReference type="InterPro" id="IPR036277">
    <property type="entry name" value="SMC_hinge_sf"/>
</dbReference>
<dbReference type="SUPFAM" id="SSF75553">
    <property type="entry name" value="Smc hinge domain"/>
    <property type="match status" value="1"/>
</dbReference>
<dbReference type="Pfam" id="PF02463">
    <property type="entry name" value="SMC_N"/>
    <property type="match status" value="1"/>
</dbReference>
<evidence type="ECO:0000256" key="1">
    <source>
        <dbReference type="ARBA" id="ARBA00004123"/>
    </source>
</evidence>
<feature type="compositionally biased region" description="Low complexity" evidence="13">
    <location>
        <begin position="571"/>
        <end position="586"/>
    </location>
</feature>
<feature type="compositionally biased region" description="Low complexity" evidence="13">
    <location>
        <begin position="219"/>
        <end position="235"/>
    </location>
</feature>
<evidence type="ECO:0000256" key="3">
    <source>
        <dbReference type="ARBA" id="ARBA00006793"/>
    </source>
</evidence>
<evidence type="ECO:0000256" key="6">
    <source>
        <dbReference type="ARBA" id="ARBA00022763"/>
    </source>
</evidence>
<evidence type="ECO:0000313" key="15">
    <source>
        <dbReference type="EMBL" id="CAK0786082.1"/>
    </source>
</evidence>
<feature type="domain" description="RecF/RecN/SMC N-terminal" evidence="14">
    <location>
        <begin position="256"/>
        <end position="1301"/>
    </location>
</feature>
<comment type="caution">
    <text evidence="15">The sequence shown here is derived from an EMBL/GenBank/DDBJ whole genome shotgun (WGS) entry which is preliminary data.</text>
</comment>
<evidence type="ECO:0000256" key="13">
    <source>
        <dbReference type="SAM" id="MobiDB-lite"/>
    </source>
</evidence>
<gene>
    <name evidence="15" type="ORF">CVIRNUC_009295</name>
</gene>
<keyword evidence="16" id="KW-1185">Reference proteome</keyword>
<evidence type="ECO:0000256" key="4">
    <source>
        <dbReference type="ARBA" id="ARBA00022454"/>
    </source>
</evidence>
<dbReference type="InterPro" id="IPR003395">
    <property type="entry name" value="RecF/RecN/SMC_N"/>
</dbReference>
<keyword evidence="11" id="KW-0539">Nucleus</keyword>
<feature type="coiled-coil region" evidence="12">
    <location>
        <begin position="971"/>
        <end position="1054"/>
    </location>
</feature>
<dbReference type="GO" id="GO:0005524">
    <property type="term" value="F:ATP binding"/>
    <property type="evidence" value="ECO:0007669"/>
    <property type="project" value="UniProtKB-KW"/>
</dbReference>
<dbReference type="GO" id="GO:0051276">
    <property type="term" value="P:chromosome organization"/>
    <property type="evidence" value="ECO:0007669"/>
    <property type="project" value="InterPro"/>
</dbReference>
<dbReference type="Proteomes" id="UP001314263">
    <property type="component" value="Unassembled WGS sequence"/>
</dbReference>
<comment type="subcellular location">
    <subcellularLocation>
        <location evidence="2">Chromosome</location>
    </subcellularLocation>
    <subcellularLocation>
        <location evidence="1">Nucleus</location>
    </subcellularLocation>
</comment>
<dbReference type="PANTHER" id="PTHR19306:SF6">
    <property type="entry name" value="STRUCTURAL MAINTENANCE OF CHROMOSOMES PROTEIN 6"/>
    <property type="match status" value="1"/>
</dbReference>
<keyword evidence="5" id="KW-0547">Nucleotide-binding</keyword>
<dbReference type="EMBL" id="CAUYUE010000013">
    <property type="protein sequence ID" value="CAK0786082.1"/>
    <property type="molecule type" value="Genomic_DNA"/>
</dbReference>
<evidence type="ECO:0000256" key="7">
    <source>
        <dbReference type="ARBA" id="ARBA00022840"/>
    </source>
</evidence>
<dbReference type="GO" id="GO:0000724">
    <property type="term" value="P:double-strand break repair via homologous recombination"/>
    <property type="evidence" value="ECO:0007669"/>
    <property type="project" value="TreeGrafter"/>
</dbReference>
<dbReference type="GO" id="GO:0005634">
    <property type="term" value="C:nucleus"/>
    <property type="evidence" value="ECO:0007669"/>
    <property type="project" value="UniProtKB-SubCell"/>
</dbReference>
<name>A0AAV1IHC6_9CHLO</name>
<protein>
    <recommendedName>
        <fullName evidence="14">RecF/RecN/SMC N-terminal domain-containing protein</fullName>
    </recommendedName>
</protein>
<dbReference type="GO" id="GO:0035861">
    <property type="term" value="C:site of double-strand break"/>
    <property type="evidence" value="ECO:0007669"/>
    <property type="project" value="TreeGrafter"/>
</dbReference>
<dbReference type="SUPFAM" id="SSF52540">
    <property type="entry name" value="P-loop containing nucleoside triphosphate hydrolases"/>
    <property type="match status" value="1"/>
</dbReference>
<feature type="compositionally biased region" description="Basic and acidic residues" evidence="13">
    <location>
        <begin position="587"/>
        <end position="600"/>
    </location>
</feature>
<feature type="compositionally biased region" description="Basic and acidic residues" evidence="13">
    <location>
        <begin position="647"/>
        <end position="680"/>
    </location>
</feature>
<evidence type="ECO:0000256" key="12">
    <source>
        <dbReference type="SAM" id="Coils"/>
    </source>
</evidence>
<evidence type="ECO:0000256" key="10">
    <source>
        <dbReference type="ARBA" id="ARBA00023204"/>
    </source>
</evidence>
<feature type="coiled-coil region" evidence="12">
    <location>
        <begin position="516"/>
        <end position="543"/>
    </location>
</feature>
<feature type="coiled-coil region" evidence="12">
    <location>
        <begin position="1111"/>
        <end position="1190"/>
    </location>
</feature>
<dbReference type="PANTHER" id="PTHR19306">
    <property type="entry name" value="STRUCTURAL MAINTENANCE OF CHROMOSOMES 5,6 SMC5, SMC6"/>
    <property type="match status" value="1"/>
</dbReference>
<dbReference type="GO" id="GO:0003697">
    <property type="term" value="F:single-stranded DNA binding"/>
    <property type="evidence" value="ECO:0007669"/>
    <property type="project" value="TreeGrafter"/>
</dbReference>
<evidence type="ECO:0000259" key="14">
    <source>
        <dbReference type="Pfam" id="PF02463"/>
    </source>
</evidence>
<reference evidence="15 16" key="1">
    <citation type="submission" date="2023-10" db="EMBL/GenBank/DDBJ databases">
        <authorList>
            <person name="Maclean D."/>
            <person name="Macfadyen A."/>
        </authorList>
    </citation>
    <scope>NUCLEOTIDE SEQUENCE [LARGE SCALE GENOMIC DNA]</scope>
</reference>
<evidence type="ECO:0000256" key="11">
    <source>
        <dbReference type="ARBA" id="ARBA00023242"/>
    </source>
</evidence>
<keyword evidence="4" id="KW-0158">Chromosome</keyword>
<feature type="region of interest" description="Disordered" evidence="13">
    <location>
        <begin position="183"/>
        <end position="235"/>
    </location>
</feature>
<feature type="compositionally biased region" description="Low complexity" evidence="13">
    <location>
        <begin position="601"/>
        <end position="616"/>
    </location>
</feature>
<evidence type="ECO:0000313" key="16">
    <source>
        <dbReference type="Proteomes" id="UP001314263"/>
    </source>
</evidence>
<dbReference type="InterPro" id="IPR027417">
    <property type="entry name" value="P-loop_NTPase"/>
</dbReference>
<dbReference type="Gene3D" id="3.40.50.300">
    <property type="entry name" value="P-loop containing nucleotide triphosphate hydrolases"/>
    <property type="match status" value="2"/>
</dbReference>
<feature type="region of interest" description="Disordered" evidence="13">
    <location>
        <begin position="563"/>
        <end position="620"/>
    </location>
</feature>
<sequence length="1347" mass="150555">MLSRPENLQDARKFQGTTFEKVFTSSPGRTGEWYQGTITKASDKLRGTAEEGKRIFEGLFFHVRYSDGDREDLEWEEIFSGAADIRALKLPPTVENDLDNFVDTAVAQPDTAFKACHGGLMSLSSPALDRVQLTQSAACAARHGALTDSAHRLAGHMRGADDGENRPPNRPMRDLKLLKKRAHDMEREEEGTAEEMQGPTDGNTESEQEEAQAAKRQRVQPSQQRRQPSQFQGSQQKLRAFLPVPPGPNVGRAGQIKLVHAENFMCHKNFDVDFGPHLNFISGENGSGKSAALQCLQVCLGVQARLTGRARSGKELINDNAATATAKVVLWNTREGTEAYQYDKYGPTITITRKMYRSGASQYYLAHHDSVGLGESVKKGAIDAMLEHFSIDAANPVICLTQDHARAFAGSQSDEHKYQLFMKAMGFEAIMQRQNASDAQIQTVKEHLQKWRTKLQEKRAHVEGLTRKLDDMADVSNWQEEVAELDKCIAWCDALRLREEVQQQTAVIEGELPAKVLELKTQLDEKAGEVKQANDDLIEKQEAKTASHEAAGSAKDDLRKLAREQRDAGKAHSAASHQAGQAAAAVADKRAELEAVRESNQELQEQQIQETQAEAASHAGQVRDGQQALEEAVSRAACATQALHEAEMRQEQVEGDVRSRQAELRRQSDQERRLKDDMQSLRRSQGDPVIAFGGQRVKTLLTKIEAAMRQRRFSQRPIGPLGSLLSLTDDKWAVAVETAIGKCFNDFLVANMSDLEVLKDLMRQAGIPRNWFPTIHVVTYGLPRHNLGSKPQPPADVITMMQVLQVPHDGSVGAAMFNFLVDFHHVEKRILVETSHDGLRMLRTTHKHLFRNQTIFDAHDVRGWRGYTKGESESSFEGGRQNARLRKDVQGHLREMEHELAGLQQSAEAVGTELRLVQRELNHAKQAVDRARRAKSDAKRFEATQKAQLDNIESQQVEHPLAADVSNQDDAAVLEEEIRELQHAADEKARLEAEAQEKLDAAKGAHDALREANAAKIEAVEAAVAAWDAAAVRKNEVETEFRQIQDAIREKESEAAGTRVKLKAVHNELAKILASAAEVCSEDEGAAAKQNLEELWRKANRLKSSSELARLMQKEQLVARLSKLKNDIRRQEGDAGGTFEAMELERDSGLKWCLASQKKLEAEIDRWQSLTRALRKRAEKQSEIRDHTAQQLQLAFNRNLRKRAWVGEVHIDHDTGKLVIKVKMEGAKTAHQDLKTLSGGERSFITICFLLALGKQLQAKFHCLDEFDVFMDSISQGRSMMMLMEFAALQKETQLILLTPQSLSAIKQAEATALENRATRTWPVEKFIRIKQLLPAMRDGMRGTQQA</sequence>